<dbReference type="InterPro" id="IPR016047">
    <property type="entry name" value="M23ase_b-sheet_dom"/>
</dbReference>
<dbReference type="PANTHER" id="PTHR21666:SF270">
    <property type="entry name" value="MUREIN HYDROLASE ACTIVATOR ENVC"/>
    <property type="match status" value="1"/>
</dbReference>
<dbReference type="InterPro" id="IPR057309">
    <property type="entry name" value="PcsB_CC"/>
</dbReference>
<reference evidence="6 7" key="1">
    <citation type="submission" date="2023-07" db="EMBL/GenBank/DDBJ databases">
        <title>Genomic Encyclopedia of Type Strains, Phase IV (KMG-IV): sequencing the most valuable type-strain genomes for metagenomic binning, comparative biology and taxonomic classification.</title>
        <authorList>
            <person name="Goeker M."/>
        </authorList>
    </citation>
    <scope>NUCLEOTIDE SEQUENCE [LARGE SCALE GENOMIC DNA]</scope>
    <source>
        <strain evidence="6 7">DSM 29005</strain>
    </source>
</reference>
<evidence type="ECO:0000259" key="5">
    <source>
        <dbReference type="Pfam" id="PF24568"/>
    </source>
</evidence>
<feature type="compositionally biased region" description="Low complexity" evidence="3">
    <location>
        <begin position="307"/>
        <end position="324"/>
    </location>
</feature>
<dbReference type="SUPFAM" id="SSF51261">
    <property type="entry name" value="Duplicated hybrid motif"/>
    <property type="match status" value="1"/>
</dbReference>
<evidence type="ECO:0000256" key="2">
    <source>
        <dbReference type="SAM" id="Coils"/>
    </source>
</evidence>
<keyword evidence="1" id="KW-0732">Signal</keyword>
<evidence type="ECO:0000313" key="7">
    <source>
        <dbReference type="Proteomes" id="UP001234495"/>
    </source>
</evidence>
<dbReference type="CDD" id="cd12797">
    <property type="entry name" value="M23_peptidase"/>
    <property type="match status" value="1"/>
</dbReference>
<dbReference type="Pfam" id="PF24568">
    <property type="entry name" value="CC_PcsB"/>
    <property type="match status" value="1"/>
</dbReference>
<dbReference type="Proteomes" id="UP001234495">
    <property type="component" value="Unassembled WGS sequence"/>
</dbReference>
<name>A0ABT9ZIW3_9BACI</name>
<dbReference type="Pfam" id="PF01551">
    <property type="entry name" value="Peptidase_M23"/>
    <property type="match status" value="1"/>
</dbReference>
<feature type="compositionally biased region" description="Polar residues" evidence="3">
    <location>
        <begin position="325"/>
        <end position="336"/>
    </location>
</feature>
<feature type="region of interest" description="Disordered" evidence="3">
    <location>
        <begin position="258"/>
        <end position="339"/>
    </location>
</feature>
<protein>
    <submittedName>
        <fullName evidence="6">Peptidoglycan hydrolase CwlO-like protein</fullName>
    </submittedName>
</protein>
<dbReference type="InterPro" id="IPR050570">
    <property type="entry name" value="Cell_wall_metabolism_enzyme"/>
</dbReference>
<comment type="caution">
    <text evidence="6">The sequence shown here is derived from an EMBL/GenBank/DDBJ whole genome shotgun (WGS) entry which is preliminary data.</text>
</comment>
<dbReference type="Gene3D" id="6.10.250.3150">
    <property type="match status" value="1"/>
</dbReference>
<accession>A0ABT9ZIW3</accession>
<dbReference type="PANTHER" id="PTHR21666">
    <property type="entry name" value="PEPTIDASE-RELATED"/>
    <property type="match status" value="1"/>
</dbReference>
<proteinExistence type="predicted"/>
<feature type="domain" description="M23ase beta-sheet core" evidence="4">
    <location>
        <begin position="362"/>
        <end position="463"/>
    </location>
</feature>
<dbReference type="EMBL" id="JAUSUD010000012">
    <property type="protein sequence ID" value="MDQ0231483.1"/>
    <property type="molecule type" value="Genomic_DNA"/>
</dbReference>
<evidence type="ECO:0000256" key="1">
    <source>
        <dbReference type="ARBA" id="ARBA00022729"/>
    </source>
</evidence>
<evidence type="ECO:0000313" key="6">
    <source>
        <dbReference type="EMBL" id="MDQ0231483.1"/>
    </source>
</evidence>
<dbReference type="InterPro" id="IPR011055">
    <property type="entry name" value="Dup_hybrid_motif"/>
</dbReference>
<sequence length="469" mass="51303">MNRRIVILGLATVLGTSGLLLPSQNLALAQTLQEKKQEIQEKQSDVTESIDQKENEITSLEKEKSKLNEDIATIDAQVSDTSAKIREKKANIEDTNKNIEKKKAEIETIKERIAERNKLLEDRARSLQETGGMISYLEVLLGAQNFGDFVGRVNAVSAIVEADRDILKAHEDDKTLLEQTEADLTNQLKTLETSLADLQNLESKLTVQAKQKQELMKKVEAQQEEALHHVHELEDEAAFLEEQKKAIELEEQRQREAAEAAKRAAAEEARKQAEAQKAAEAKRQAEAKKQAAAANQSKEATKQKENSSSSSSSSAGTEAASAPSTVTEAPASSSGSFMWPASGRHSSEYGYRTHPITGQRKLHGGIDIANSADVPVVAAASGTVIRSHYSSSYGNVVYITHNINGQVYTTLYAHLETRYVSTGDSVSKGQQIGIMGNTGHSTGQHLHFEIHKGPWNGTANAVNPRNYLP</sequence>
<feature type="domain" description="Peptidoglycan hydrolase PcsB coiled-coil" evidence="5">
    <location>
        <begin position="106"/>
        <end position="179"/>
    </location>
</feature>
<feature type="coiled-coil region" evidence="2">
    <location>
        <begin position="25"/>
        <end position="130"/>
    </location>
</feature>
<gene>
    <name evidence="6" type="ORF">J2S19_002766</name>
</gene>
<feature type="compositionally biased region" description="Basic and acidic residues" evidence="3">
    <location>
        <begin position="258"/>
        <end position="289"/>
    </location>
</feature>
<organism evidence="6 7">
    <name type="scientific">Metabacillus malikii</name>
    <dbReference type="NCBI Taxonomy" id="1504265"/>
    <lineage>
        <taxon>Bacteria</taxon>
        <taxon>Bacillati</taxon>
        <taxon>Bacillota</taxon>
        <taxon>Bacilli</taxon>
        <taxon>Bacillales</taxon>
        <taxon>Bacillaceae</taxon>
        <taxon>Metabacillus</taxon>
    </lineage>
</organism>
<keyword evidence="7" id="KW-1185">Reference proteome</keyword>
<evidence type="ECO:0000256" key="3">
    <source>
        <dbReference type="SAM" id="MobiDB-lite"/>
    </source>
</evidence>
<dbReference type="Gene3D" id="2.70.70.10">
    <property type="entry name" value="Glucose Permease (Domain IIA)"/>
    <property type="match status" value="1"/>
</dbReference>
<keyword evidence="2" id="KW-0175">Coiled coil</keyword>
<dbReference type="RefSeq" id="WP_307342517.1">
    <property type="nucleotide sequence ID" value="NZ_JAUSUD010000012.1"/>
</dbReference>
<evidence type="ECO:0000259" key="4">
    <source>
        <dbReference type="Pfam" id="PF01551"/>
    </source>
</evidence>